<dbReference type="GO" id="GO:0003677">
    <property type="term" value="F:DNA binding"/>
    <property type="evidence" value="ECO:0007669"/>
    <property type="project" value="UniProtKB-KW"/>
</dbReference>
<organism evidence="11 12">
    <name type="scientific">Alkalibacter rhizosphaerae</name>
    <dbReference type="NCBI Taxonomy" id="2815577"/>
    <lineage>
        <taxon>Bacteria</taxon>
        <taxon>Bacillati</taxon>
        <taxon>Bacillota</taxon>
        <taxon>Clostridia</taxon>
        <taxon>Eubacteriales</taxon>
        <taxon>Eubacteriaceae</taxon>
        <taxon>Alkalibacter</taxon>
    </lineage>
</organism>
<keyword evidence="7" id="KW-0028">Amino-acid biosynthesis</keyword>
<dbReference type="RefSeq" id="WP_207300273.1">
    <property type="nucleotide sequence ID" value="NZ_CP071444.1"/>
</dbReference>
<evidence type="ECO:0000256" key="8">
    <source>
        <dbReference type="NCBIfam" id="TIGR01529"/>
    </source>
</evidence>
<reference evidence="11" key="1">
    <citation type="submission" date="2021-03" db="EMBL/GenBank/DDBJ databases">
        <title>Alkalibacter marinus sp. nov., isolated from tidal flat sediment.</title>
        <authorList>
            <person name="Namirimu T."/>
            <person name="Yang J.-A."/>
            <person name="Yang S.-H."/>
            <person name="Kim Y.-J."/>
            <person name="Kwon K.K."/>
        </authorList>
    </citation>
    <scope>NUCLEOTIDE SEQUENCE</scope>
    <source>
        <strain evidence="11">ES005</strain>
    </source>
</reference>
<dbReference type="Proteomes" id="UP000663499">
    <property type="component" value="Chromosome"/>
</dbReference>
<dbReference type="SUPFAM" id="SSF46785">
    <property type="entry name" value="Winged helix' DNA-binding domain"/>
    <property type="match status" value="1"/>
</dbReference>
<keyword evidence="5 7" id="KW-0238">DNA-binding</keyword>
<keyword evidence="6 7" id="KW-0804">Transcription</keyword>
<keyword evidence="7" id="KW-0055">Arginine biosynthesis</keyword>
<name>A0A975AHY8_9FIRM</name>
<evidence type="ECO:0000256" key="5">
    <source>
        <dbReference type="ARBA" id="ARBA00023125"/>
    </source>
</evidence>
<dbReference type="Pfam" id="PF01316">
    <property type="entry name" value="Arg_repressor"/>
    <property type="match status" value="1"/>
</dbReference>
<comment type="subcellular location">
    <subcellularLocation>
        <location evidence="1 7">Cytoplasm</location>
    </subcellularLocation>
</comment>
<sequence length="149" mass="16683">MKSERQEKILELIESNQIETQEELATKLKDLGFNVTQATVSRDIKELRLIKIMGSGGSYHYASFKENNSQMNERIVNVFRESVISVDHSGNLVILKTFSGAAMAASVAVDSLEWPEIVGCLAGDDTIFVAIREQEQVMPAMEKFKKLTK</sequence>
<dbReference type="GO" id="GO:1900079">
    <property type="term" value="P:regulation of arginine biosynthetic process"/>
    <property type="evidence" value="ECO:0007669"/>
    <property type="project" value="UniProtKB-UniRule"/>
</dbReference>
<dbReference type="Pfam" id="PF02863">
    <property type="entry name" value="Arg_repressor_C"/>
    <property type="match status" value="1"/>
</dbReference>
<dbReference type="NCBIfam" id="NF001680">
    <property type="entry name" value="PRK00441.1"/>
    <property type="match status" value="1"/>
</dbReference>
<evidence type="ECO:0000259" key="10">
    <source>
        <dbReference type="Pfam" id="PF02863"/>
    </source>
</evidence>
<evidence type="ECO:0000259" key="9">
    <source>
        <dbReference type="Pfam" id="PF01316"/>
    </source>
</evidence>
<comment type="function">
    <text evidence="7">Regulates arginine biosynthesis genes.</text>
</comment>
<evidence type="ECO:0000313" key="11">
    <source>
        <dbReference type="EMBL" id="QSX08932.1"/>
    </source>
</evidence>
<protein>
    <recommendedName>
        <fullName evidence="7 8">Arginine repressor</fullName>
    </recommendedName>
</protein>
<keyword evidence="3 7" id="KW-0963">Cytoplasm</keyword>
<dbReference type="InterPro" id="IPR036251">
    <property type="entry name" value="Arg_repress_C_sf"/>
</dbReference>
<keyword evidence="12" id="KW-1185">Reference proteome</keyword>
<keyword evidence="4 7" id="KW-0805">Transcription regulation</keyword>
<dbReference type="AlphaFoldDB" id="A0A975AHY8"/>
<dbReference type="InterPro" id="IPR036390">
    <property type="entry name" value="WH_DNA-bd_sf"/>
</dbReference>
<feature type="domain" description="Arginine repressor C-terminal" evidence="10">
    <location>
        <begin position="79"/>
        <end position="146"/>
    </location>
</feature>
<dbReference type="GO" id="GO:0051259">
    <property type="term" value="P:protein complex oligomerization"/>
    <property type="evidence" value="ECO:0007669"/>
    <property type="project" value="InterPro"/>
</dbReference>
<dbReference type="PRINTS" id="PR01467">
    <property type="entry name" value="ARGREPRESSOR"/>
</dbReference>
<dbReference type="PANTHER" id="PTHR34471">
    <property type="entry name" value="ARGININE REPRESSOR"/>
    <property type="match status" value="1"/>
</dbReference>
<feature type="domain" description="Arginine repressor DNA-binding" evidence="9">
    <location>
        <begin position="2"/>
        <end position="66"/>
    </location>
</feature>
<dbReference type="InterPro" id="IPR001669">
    <property type="entry name" value="Arg_repress"/>
</dbReference>
<dbReference type="GO" id="GO:0034618">
    <property type="term" value="F:arginine binding"/>
    <property type="evidence" value="ECO:0007669"/>
    <property type="project" value="InterPro"/>
</dbReference>
<proteinExistence type="inferred from homology"/>
<keyword evidence="7" id="KW-0678">Repressor</keyword>
<dbReference type="SUPFAM" id="SSF55252">
    <property type="entry name" value="C-terminal domain of arginine repressor"/>
    <property type="match status" value="1"/>
</dbReference>
<dbReference type="InterPro" id="IPR020899">
    <property type="entry name" value="Arg_repress_C"/>
</dbReference>
<evidence type="ECO:0000256" key="7">
    <source>
        <dbReference type="HAMAP-Rule" id="MF_00173"/>
    </source>
</evidence>
<dbReference type="Gene3D" id="1.10.10.10">
    <property type="entry name" value="Winged helix-like DNA-binding domain superfamily/Winged helix DNA-binding domain"/>
    <property type="match status" value="1"/>
</dbReference>
<gene>
    <name evidence="7" type="primary">argR</name>
    <name evidence="11" type="ORF">J0B03_02300</name>
</gene>
<comment type="pathway">
    <text evidence="7">Amino-acid biosynthesis; L-arginine biosynthesis [regulation].</text>
</comment>
<evidence type="ECO:0000256" key="4">
    <source>
        <dbReference type="ARBA" id="ARBA00023015"/>
    </source>
</evidence>
<evidence type="ECO:0000256" key="1">
    <source>
        <dbReference type="ARBA" id="ARBA00004496"/>
    </source>
</evidence>
<dbReference type="GO" id="GO:0006526">
    <property type="term" value="P:L-arginine biosynthetic process"/>
    <property type="evidence" value="ECO:0007669"/>
    <property type="project" value="UniProtKB-KW"/>
</dbReference>
<dbReference type="Gene3D" id="3.30.1360.40">
    <property type="match status" value="1"/>
</dbReference>
<dbReference type="EMBL" id="CP071444">
    <property type="protein sequence ID" value="QSX08932.1"/>
    <property type="molecule type" value="Genomic_DNA"/>
</dbReference>
<accession>A0A975AHY8</accession>
<dbReference type="PANTHER" id="PTHR34471:SF1">
    <property type="entry name" value="ARGININE REPRESSOR"/>
    <property type="match status" value="1"/>
</dbReference>
<evidence type="ECO:0000313" key="12">
    <source>
        <dbReference type="Proteomes" id="UP000663499"/>
    </source>
</evidence>
<dbReference type="KEGG" id="alka:J0B03_02300"/>
<dbReference type="InterPro" id="IPR036388">
    <property type="entry name" value="WH-like_DNA-bd_sf"/>
</dbReference>
<dbReference type="GO" id="GO:0003700">
    <property type="term" value="F:DNA-binding transcription factor activity"/>
    <property type="evidence" value="ECO:0007669"/>
    <property type="project" value="UniProtKB-UniRule"/>
</dbReference>
<evidence type="ECO:0000256" key="2">
    <source>
        <dbReference type="ARBA" id="ARBA00008316"/>
    </source>
</evidence>
<dbReference type="InterPro" id="IPR020900">
    <property type="entry name" value="Arg_repress_DNA-bd"/>
</dbReference>
<dbReference type="GO" id="GO:0005737">
    <property type="term" value="C:cytoplasm"/>
    <property type="evidence" value="ECO:0007669"/>
    <property type="project" value="UniProtKB-SubCell"/>
</dbReference>
<comment type="similarity">
    <text evidence="2 7">Belongs to the ArgR family.</text>
</comment>
<dbReference type="NCBIfam" id="TIGR01529">
    <property type="entry name" value="argR_whole"/>
    <property type="match status" value="1"/>
</dbReference>
<evidence type="ECO:0000256" key="6">
    <source>
        <dbReference type="ARBA" id="ARBA00023163"/>
    </source>
</evidence>
<evidence type="ECO:0000256" key="3">
    <source>
        <dbReference type="ARBA" id="ARBA00022490"/>
    </source>
</evidence>
<dbReference type="HAMAP" id="MF_00173">
    <property type="entry name" value="Arg_repressor"/>
    <property type="match status" value="1"/>
</dbReference>